<dbReference type="EMBL" id="NXGX01000007">
    <property type="protein sequence ID" value="PKR57103.1"/>
    <property type="molecule type" value="Genomic_DNA"/>
</dbReference>
<reference evidence="3 4" key="1">
    <citation type="submission" date="2017-09" db="EMBL/GenBank/DDBJ databases">
        <title>Biodiversity and function of Thalassospira species in the particle-attached aromatic-hydrocarbon-degrading consortia from the surface seawater of the China South Sea.</title>
        <authorList>
            <person name="Dong C."/>
            <person name="Lai Q."/>
            <person name="Shao Z."/>
        </authorList>
    </citation>
    <scope>NUCLEOTIDE SEQUENCE [LARGE SCALE GENOMIC DNA]</scope>
    <source>
        <strain evidence="3 4">139Z-12</strain>
    </source>
</reference>
<dbReference type="NCBIfam" id="NF001095">
    <property type="entry name" value="PRK00124.1"/>
    <property type="match status" value="1"/>
</dbReference>
<gene>
    <name evidence="3" type="ORF">COO92_17170</name>
</gene>
<protein>
    <recommendedName>
        <fullName evidence="2">UPF0178 protein COO92_17170</fullName>
    </recommendedName>
</protein>
<dbReference type="RefSeq" id="WP_101304146.1">
    <property type="nucleotide sequence ID" value="NZ_NXGX01000007.1"/>
</dbReference>
<dbReference type="HAMAP" id="MF_00489">
    <property type="entry name" value="UPF0178"/>
    <property type="match status" value="1"/>
</dbReference>
<organism evidence="3 4">
    <name type="scientific">Thalassospira lohafexi</name>
    <dbReference type="NCBI Taxonomy" id="744227"/>
    <lineage>
        <taxon>Bacteria</taxon>
        <taxon>Pseudomonadati</taxon>
        <taxon>Pseudomonadota</taxon>
        <taxon>Alphaproteobacteria</taxon>
        <taxon>Rhodospirillales</taxon>
        <taxon>Thalassospiraceae</taxon>
        <taxon>Thalassospira</taxon>
    </lineage>
</organism>
<accession>A0A2N3L2R0</accession>
<comment type="caution">
    <text evidence="3">The sequence shown here is derived from an EMBL/GenBank/DDBJ whole genome shotgun (WGS) entry which is preliminary data.</text>
</comment>
<sequence>MTDSNEKTRPRLFVDADACPVKAECERVAERHRIEMIVVSNGGIRPSRNPLIRNVIVPPEPDAADDWIAENAHVGDVIVTSDIPLASRGLEIGARVLKANGQEFTEANIGNALAGREIAAHMREVTGEQGRNAAFTQKDRSKFSSALEVMMQAVLRG</sequence>
<evidence type="ECO:0000313" key="4">
    <source>
        <dbReference type="Proteomes" id="UP000233332"/>
    </source>
</evidence>
<dbReference type="AlphaFoldDB" id="A0A2N3L2R0"/>
<proteinExistence type="inferred from homology"/>
<dbReference type="InterPro" id="IPR003791">
    <property type="entry name" value="UPF0178"/>
</dbReference>
<dbReference type="Proteomes" id="UP000233332">
    <property type="component" value="Unassembled WGS sequence"/>
</dbReference>
<dbReference type="PANTHER" id="PTHR35146">
    <property type="entry name" value="UPF0178 PROTEIN YAII"/>
    <property type="match status" value="1"/>
</dbReference>
<keyword evidence="4" id="KW-1185">Reference proteome</keyword>
<comment type="similarity">
    <text evidence="1 2">Belongs to the UPF0178 family.</text>
</comment>
<dbReference type="Pfam" id="PF02639">
    <property type="entry name" value="DUF188"/>
    <property type="match status" value="1"/>
</dbReference>
<evidence type="ECO:0000256" key="2">
    <source>
        <dbReference type="HAMAP-Rule" id="MF_00489"/>
    </source>
</evidence>
<evidence type="ECO:0000313" key="3">
    <source>
        <dbReference type="EMBL" id="PKR57103.1"/>
    </source>
</evidence>
<dbReference type="PANTHER" id="PTHR35146:SF1">
    <property type="entry name" value="UPF0178 PROTEIN YAII"/>
    <property type="match status" value="1"/>
</dbReference>
<name>A0A2N3L2R0_9PROT</name>
<evidence type="ECO:0000256" key="1">
    <source>
        <dbReference type="ARBA" id="ARBA00008522"/>
    </source>
</evidence>